<dbReference type="AlphaFoldDB" id="A0A4C1VYV2"/>
<reference evidence="2 3" key="1">
    <citation type="journal article" date="2019" name="Commun. Biol.">
        <title>The bagworm genome reveals a unique fibroin gene that provides high tensile strength.</title>
        <authorList>
            <person name="Kono N."/>
            <person name="Nakamura H."/>
            <person name="Ohtoshi R."/>
            <person name="Tomita M."/>
            <person name="Numata K."/>
            <person name="Arakawa K."/>
        </authorList>
    </citation>
    <scope>NUCLEOTIDE SEQUENCE [LARGE SCALE GENOMIC DNA]</scope>
</reference>
<keyword evidence="3" id="KW-1185">Reference proteome</keyword>
<evidence type="ECO:0000256" key="1">
    <source>
        <dbReference type="SAM" id="MobiDB-lite"/>
    </source>
</evidence>
<dbReference type="Proteomes" id="UP000299102">
    <property type="component" value="Unassembled WGS sequence"/>
</dbReference>
<protein>
    <submittedName>
        <fullName evidence="2">Uncharacterized protein</fullName>
    </submittedName>
</protein>
<evidence type="ECO:0000313" key="3">
    <source>
        <dbReference type="Proteomes" id="UP000299102"/>
    </source>
</evidence>
<gene>
    <name evidence="2" type="ORF">EVAR_27170_1</name>
</gene>
<proteinExistence type="predicted"/>
<evidence type="ECO:0000313" key="2">
    <source>
        <dbReference type="EMBL" id="GBP44001.1"/>
    </source>
</evidence>
<feature type="region of interest" description="Disordered" evidence="1">
    <location>
        <begin position="41"/>
        <end position="75"/>
    </location>
</feature>
<organism evidence="2 3">
    <name type="scientific">Eumeta variegata</name>
    <name type="common">Bagworm moth</name>
    <name type="synonym">Eumeta japonica</name>
    <dbReference type="NCBI Taxonomy" id="151549"/>
    <lineage>
        <taxon>Eukaryota</taxon>
        <taxon>Metazoa</taxon>
        <taxon>Ecdysozoa</taxon>
        <taxon>Arthropoda</taxon>
        <taxon>Hexapoda</taxon>
        <taxon>Insecta</taxon>
        <taxon>Pterygota</taxon>
        <taxon>Neoptera</taxon>
        <taxon>Endopterygota</taxon>
        <taxon>Lepidoptera</taxon>
        <taxon>Glossata</taxon>
        <taxon>Ditrysia</taxon>
        <taxon>Tineoidea</taxon>
        <taxon>Psychidae</taxon>
        <taxon>Oiketicinae</taxon>
        <taxon>Eumeta</taxon>
    </lineage>
</organism>
<comment type="caution">
    <text evidence="2">The sequence shown here is derived from an EMBL/GenBank/DDBJ whole genome shotgun (WGS) entry which is preliminary data.</text>
</comment>
<feature type="region of interest" description="Disordered" evidence="1">
    <location>
        <begin position="1"/>
        <end position="29"/>
    </location>
</feature>
<name>A0A4C1VYV2_EUMVA</name>
<sequence>MRRMGKKLKDHLNGPISMDKATSITHSPEVASDRLCGVVPRETSSIDSVPGAPRRRGSTRPEVTKIQRHNQTFHV</sequence>
<accession>A0A4C1VYV2</accession>
<dbReference type="EMBL" id="BGZK01000445">
    <property type="protein sequence ID" value="GBP44001.1"/>
    <property type="molecule type" value="Genomic_DNA"/>
</dbReference>